<evidence type="ECO:0000259" key="5">
    <source>
        <dbReference type="PROSITE" id="PS50111"/>
    </source>
</evidence>
<dbReference type="InterPro" id="IPR051310">
    <property type="entry name" value="MCP_chemotaxis"/>
</dbReference>
<keyword evidence="4" id="KW-0812">Transmembrane</keyword>
<comment type="similarity">
    <text evidence="2">Belongs to the methyl-accepting chemotaxis (MCP) protein family.</text>
</comment>
<evidence type="ECO:0000313" key="7">
    <source>
        <dbReference type="EMBL" id="MCY6484811.1"/>
    </source>
</evidence>
<dbReference type="Pfam" id="PF18947">
    <property type="entry name" value="HAMP_2"/>
    <property type="match status" value="1"/>
</dbReference>
<dbReference type="Pfam" id="PF12729">
    <property type="entry name" value="4HB_MCP_1"/>
    <property type="match status" value="1"/>
</dbReference>
<comment type="caution">
    <text evidence="7">The sequence shown here is derived from an EMBL/GenBank/DDBJ whole genome shotgun (WGS) entry which is preliminary data.</text>
</comment>
<dbReference type="SMART" id="SM00304">
    <property type="entry name" value="HAMP"/>
    <property type="match status" value="2"/>
</dbReference>
<evidence type="ECO:0000313" key="8">
    <source>
        <dbReference type="Proteomes" id="UP001078443"/>
    </source>
</evidence>
<dbReference type="PANTHER" id="PTHR43531:SF14">
    <property type="entry name" value="METHYL-ACCEPTING CHEMOTAXIS PROTEIN I-RELATED"/>
    <property type="match status" value="1"/>
</dbReference>
<sequence length="643" mass="71673">MKVFKNMKIRAKILTGFILIALIAGVIGVIGVKNIKSIDNVDTQMYVENTKPLEDISDIAIEYQRMRVTMRDVILAKSNEERDNNIEEIKNIDNHINEKLSEFSKKIKTEEGIKEYEKINKQMEIYRPIRQMIIELVVEGKNDEALMLMRGEAAVHSKEIRTSINKVFNMEVKAAEKKVMENTKLAEQSIRNVLCLMIVGITISVILGIIISNFISKPIKKTTEVAKKLSKGDINVELTRNSKDEIGQLTYAFKELIENTKKQFKILEEIDNGNLNVDIKFQSEKDVLNIKLKEMADRLKELIGEISYTLTEMSKGNLNVSIDREYKGQFKEVRKSINIILVSFNRVLGDINGSAEQVSAAAKQVSNSSQELSQGAAEQASSVEEITASMSQIAAQTKQNAENASTANHLAMKTSENAKQGNDRMKEMLTAMNQINDASKNISKIIKVIDEIAFQTNILALNAAVEAARAGQHGKGFAVVAEEVRNLAGRSANAAKETTTMIEDSIKKVKIGTEIANETAQSLDKIVNDVNMAAKLVADIANASNEQATAISQMNQAIDEVSNVTQMNTATAQESASASEELLSQAVVLKDRIEKFNLKESNLKGDIKYNERDYIDNVEKESKYHEKDISKIKISLDDDYGKY</sequence>
<dbReference type="SUPFAM" id="SSF58104">
    <property type="entry name" value="Methyl-accepting chemotaxis protein (MCP) signaling domain"/>
    <property type="match status" value="1"/>
</dbReference>
<evidence type="ECO:0000256" key="4">
    <source>
        <dbReference type="SAM" id="Phobius"/>
    </source>
</evidence>
<dbReference type="EMBL" id="JAPQER010000004">
    <property type="protein sequence ID" value="MCY6484811.1"/>
    <property type="molecule type" value="Genomic_DNA"/>
</dbReference>
<organism evidence="7 8">
    <name type="scientific">Clostridium aestuarii</name>
    <dbReference type="NCBI Taxonomy" id="338193"/>
    <lineage>
        <taxon>Bacteria</taxon>
        <taxon>Bacillati</taxon>
        <taxon>Bacillota</taxon>
        <taxon>Clostridia</taxon>
        <taxon>Eubacteriales</taxon>
        <taxon>Clostridiaceae</taxon>
        <taxon>Clostridium</taxon>
    </lineage>
</organism>
<evidence type="ECO:0000256" key="2">
    <source>
        <dbReference type="ARBA" id="ARBA00029447"/>
    </source>
</evidence>
<dbReference type="CDD" id="cd11386">
    <property type="entry name" value="MCP_signal"/>
    <property type="match status" value="1"/>
</dbReference>
<dbReference type="PROSITE" id="PS50885">
    <property type="entry name" value="HAMP"/>
    <property type="match status" value="1"/>
</dbReference>
<dbReference type="InterPro" id="IPR003660">
    <property type="entry name" value="HAMP_dom"/>
</dbReference>
<dbReference type="PANTHER" id="PTHR43531">
    <property type="entry name" value="PROTEIN ICFG"/>
    <property type="match status" value="1"/>
</dbReference>
<dbReference type="InterPro" id="IPR004089">
    <property type="entry name" value="MCPsignal_dom"/>
</dbReference>
<feature type="domain" description="HAMP" evidence="6">
    <location>
        <begin position="213"/>
        <end position="265"/>
    </location>
</feature>
<dbReference type="Pfam" id="PF00672">
    <property type="entry name" value="HAMP"/>
    <property type="match status" value="1"/>
</dbReference>
<evidence type="ECO:0000259" key="6">
    <source>
        <dbReference type="PROSITE" id="PS50885"/>
    </source>
</evidence>
<accession>A0ABT4D0P2</accession>
<reference evidence="7" key="1">
    <citation type="submission" date="2022-12" db="EMBL/GenBank/DDBJ databases">
        <authorList>
            <person name="Wang J."/>
        </authorList>
    </citation>
    <scope>NUCLEOTIDE SEQUENCE</scope>
    <source>
        <strain evidence="7">HY-45-18</strain>
    </source>
</reference>
<protein>
    <submittedName>
        <fullName evidence="7">Methyl-accepting chemotaxis protein</fullName>
    </submittedName>
</protein>
<dbReference type="InterPro" id="IPR004090">
    <property type="entry name" value="Chemotax_Me-accpt_rcpt"/>
</dbReference>
<name>A0ABT4D0P2_9CLOT</name>
<keyword evidence="4" id="KW-0472">Membrane</keyword>
<dbReference type="Proteomes" id="UP001078443">
    <property type="component" value="Unassembled WGS sequence"/>
</dbReference>
<dbReference type="SMART" id="SM00283">
    <property type="entry name" value="MA"/>
    <property type="match status" value="1"/>
</dbReference>
<dbReference type="Pfam" id="PF00015">
    <property type="entry name" value="MCPsignal"/>
    <property type="match status" value="1"/>
</dbReference>
<keyword evidence="3" id="KW-0807">Transducer</keyword>
<dbReference type="Gene3D" id="1.10.287.950">
    <property type="entry name" value="Methyl-accepting chemotaxis protein"/>
    <property type="match status" value="1"/>
</dbReference>
<dbReference type="InterPro" id="IPR024478">
    <property type="entry name" value="HlyB_4HB_MCP"/>
</dbReference>
<feature type="domain" description="Methyl-accepting transducer" evidence="5">
    <location>
        <begin position="354"/>
        <end position="583"/>
    </location>
</feature>
<dbReference type="Gene3D" id="6.10.340.10">
    <property type="match status" value="1"/>
</dbReference>
<proteinExistence type="inferred from homology"/>
<gene>
    <name evidence="7" type="ORF">OW763_10710</name>
</gene>
<keyword evidence="4" id="KW-1133">Transmembrane helix</keyword>
<keyword evidence="8" id="KW-1185">Reference proteome</keyword>
<dbReference type="RefSeq" id="WP_268041133.1">
    <property type="nucleotide sequence ID" value="NZ_JAPQER010000004.1"/>
</dbReference>
<keyword evidence="1" id="KW-0488">Methylation</keyword>
<feature type="transmembrane region" description="Helical" evidence="4">
    <location>
        <begin position="190"/>
        <end position="211"/>
    </location>
</feature>
<evidence type="ECO:0000256" key="3">
    <source>
        <dbReference type="PROSITE-ProRule" id="PRU00284"/>
    </source>
</evidence>
<dbReference type="PRINTS" id="PR00260">
    <property type="entry name" value="CHEMTRNSDUCR"/>
</dbReference>
<dbReference type="CDD" id="cd06225">
    <property type="entry name" value="HAMP"/>
    <property type="match status" value="1"/>
</dbReference>
<evidence type="ECO:0000256" key="1">
    <source>
        <dbReference type="ARBA" id="ARBA00022481"/>
    </source>
</evidence>
<dbReference type="PROSITE" id="PS50111">
    <property type="entry name" value="CHEMOTAXIS_TRANSDUC_2"/>
    <property type="match status" value="1"/>
</dbReference>